<feature type="binding site" evidence="1">
    <location>
        <position position="54"/>
    </location>
    <ligand>
        <name>substrate</name>
    </ligand>
</feature>
<dbReference type="OrthoDB" id="9801938at2"/>
<dbReference type="EMBL" id="RBLG01000001">
    <property type="protein sequence ID" value="RKS55500.1"/>
    <property type="molecule type" value="Genomic_DNA"/>
</dbReference>
<accession>A0A495PZ73</accession>
<keyword evidence="2" id="KW-0460">Magnesium</keyword>
<feature type="binding site" evidence="1">
    <location>
        <begin position="2"/>
        <end position="6"/>
    </location>
    <ligand>
        <name>ATP</name>
        <dbReference type="ChEBI" id="CHEBI:30616"/>
    </ligand>
</feature>
<keyword evidence="3" id="KW-0436">Ligase</keyword>
<feature type="binding site" evidence="1">
    <location>
        <position position="49"/>
    </location>
    <ligand>
        <name>substrate</name>
    </ligand>
</feature>
<dbReference type="Pfam" id="PF01812">
    <property type="entry name" value="5-FTHF_cyc-lig"/>
    <property type="match status" value="1"/>
</dbReference>
<dbReference type="InterPro" id="IPR037171">
    <property type="entry name" value="NagB/RpiA_transferase-like"/>
</dbReference>
<protein>
    <recommendedName>
        <fullName evidence="2">5-formyltetrahydrofolate cyclo-ligase</fullName>
        <ecNumber evidence="2">6.3.3.2</ecNumber>
    </recommendedName>
</protein>
<dbReference type="GO" id="GO:0046872">
    <property type="term" value="F:metal ion binding"/>
    <property type="evidence" value="ECO:0007669"/>
    <property type="project" value="UniProtKB-KW"/>
</dbReference>
<dbReference type="AlphaFoldDB" id="A0A495PZ73"/>
<dbReference type="SUPFAM" id="SSF100950">
    <property type="entry name" value="NagB/RpiA/CoA transferase-like"/>
    <property type="match status" value="1"/>
</dbReference>
<gene>
    <name evidence="3" type="ORF">BC962_0463</name>
</gene>
<dbReference type="PIRSF" id="PIRSF006806">
    <property type="entry name" value="FTHF_cligase"/>
    <property type="match status" value="1"/>
</dbReference>
<dbReference type="GO" id="GO:0030272">
    <property type="term" value="F:5-formyltetrahydrofolate cyclo-ligase activity"/>
    <property type="evidence" value="ECO:0007669"/>
    <property type="project" value="UniProtKB-EC"/>
</dbReference>
<feature type="binding site" evidence="1">
    <location>
        <begin position="131"/>
        <end position="139"/>
    </location>
    <ligand>
        <name>ATP</name>
        <dbReference type="ChEBI" id="CHEBI:30616"/>
    </ligand>
</feature>
<evidence type="ECO:0000313" key="3">
    <source>
        <dbReference type="EMBL" id="RKS55500.1"/>
    </source>
</evidence>
<keyword evidence="4" id="KW-1185">Reference proteome</keyword>
<organism evidence="3 4">
    <name type="scientific">Gillisia mitskevichiae</name>
    <dbReference type="NCBI Taxonomy" id="270921"/>
    <lineage>
        <taxon>Bacteria</taxon>
        <taxon>Pseudomonadati</taxon>
        <taxon>Bacteroidota</taxon>
        <taxon>Flavobacteriia</taxon>
        <taxon>Flavobacteriales</taxon>
        <taxon>Flavobacteriaceae</taxon>
        <taxon>Gillisia</taxon>
    </lineage>
</organism>
<keyword evidence="1 2" id="KW-0067">ATP-binding</keyword>
<dbReference type="Proteomes" id="UP000276282">
    <property type="component" value="Unassembled WGS sequence"/>
</dbReference>
<dbReference type="Gene3D" id="3.40.50.10420">
    <property type="entry name" value="NagB/RpiA/CoA transferase-like"/>
    <property type="match status" value="1"/>
</dbReference>
<dbReference type="InterPro" id="IPR002698">
    <property type="entry name" value="FTHF_cligase"/>
</dbReference>
<sequence length="186" mass="21553">MKNKLRKIYVSKRDELTPDQIEEFSLEIANKLLQLPIWDLEYYHLFLSITEKKEVETEFILHILQGKDKNIVLSKSDFDTRKLHNFLLTDSSVIRKNKWNIPEPVDGIEIPSEKIDVVFVPLLAFDLNGHRLGYGKGFYDIFLASCKPGVIKVGVSFFEAEKMIPELETSDIALDFCVTPHKTYVF</sequence>
<comment type="similarity">
    <text evidence="2">Belongs to the 5-formyltetrahydrofolate cyclo-ligase family.</text>
</comment>
<keyword evidence="2" id="KW-0479">Metal-binding</keyword>
<reference evidence="3 4" key="1">
    <citation type="submission" date="2018-10" db="EMBL/GenBank/DDBJ databases">
        <title>Genomic Encyclopedia of Archaeal and Bacterial Type Strains, Phase II (KMG-II): from individual species to whole genera.</title>
        <authorList>
            <person name="Goeker M."/>
        </authorList>
    </citation>
    <scope>NUCLEOTIDE SEQUENCE [LARGE SCALE GENOMIC DNA]</scope>
    <source>
        <strain evidence="3 4">DSM 19839</strain>
    </source>
</reference>
<comment type="caution">
    <text evidence="3">The sequence shown here is derived from an EMBL/GenBank/DDBJ whole genome shotgun (WGS) entry which is preliminary data.</text>
</comment>
<evidence type="ECO:0000256" key="2">
    <source>
        <dbReference type="RuleBase" id="RU361279"/>
    </source>
</evidence>
<dbReference type="GO" id="GO:0009396">
    <property type="term" value="P:folic acid-containing compound biosynthetic process"/>
    <property type="evidence" value="ECO:0007669"/>
    <property type="project" value="TreeGrafter"/>
</dbReference>
<proteinExistence type="inferred from homology"/>
<dbReference type="RefSeq" id="WP_121344314.1">
    <property type="nucleotide sequence ID" value="NZ_RBLG01000001.1"/>
</dbReference>
<dbReference type="InterPro" id="IPR024185">
    <property type="entry name" value="FTHF_cligase-like_sf"/>
</dbReference>
<comment type="catalytic activity">
    <reaction evidence="2">
        <text>(6S)-5-formyl-5,6,7,8-tetrahydrofolate + ATP = (6R)-5,10-methenyltetrahydrofolate + ADP + phosphate</text>
        <dbReference type="Rhea" id="RHEA:10488"/>
        <dbReference type="ChEBI" id="CHEBI:30616"/>
        <dbReference type="ChEBI" id="CHEBI:43474"/>
        <dbReference type="ChEBI" id="CHEBI:57455"/>
        <dbReference type="ChEBI" id="CHEBI:57457"/>
        <dbReference type="ChEBI" id="CHEBI:456216"/>
        <dbReference type="EC" id="6.3.3.2"/>
    </reaction>
</comment>
<dbReference type="EC" id="6.3.3.2" evidence="2"/>
<dbReference type="PANTHER" id="PTHR23407">
    <property type="entry name" value="ATPASE INHIBITOR/5-FORMYLTETRAHYDROFOLATE CYCLO-LIGASE"/>
    <property type="match status" value="1"/>
</dbReference>
<dbReference type="NCBIfam" id="TIGR02727">
    <property type="entry name" value="MTHFS_bact"/>
    <property type="match status" value="1"/>
</dbReference>
<comment type="cofactor">
    <cofactor evidence="2">
        <name>Mg(2+)</name>
        <dbReference type="ChEBI" id="CHEBI:18420"/>
    </cofactor>
</comment>
<dbReference type="GO" id="GO:0035999">
    <property type="term" value="P:tetrahydrofolate interconversion"/>
    <property type="evidence" value="ECO:0007669"/>
    <property type="project" value="TreeGrafter"/>
</dbReference>
<keyword evidence="1 2" id="KW-0547">Nucleotide-binding</keyword>
<evidence type="ECO:0000313" key="4">
    <source>
        <dbReference type="Proteomes" id="UP000276282"/>
    </source>
</evidence>
<dbReference type="PANTHER" id="PTHR23407:SF11">
    <property type="entry name" value="CHROMOSOME UNDETERMINED SCAFFOLD_24, WHOLE GENOME SHOTGUN SEQUENCE"/>
    <property type="match status" value="1"/>
</dbReference>
<evidence type="ECO:0000256" key="1">
    <source>
        <dbReference type="PIRSR" id="PIRSR006806-1"/>
    </source>
</evidence>
<name>A0A495PZ73_9FLAO</name>
<dbReference type="GO" id="GO:0005524">
    <property type="term" value="F:ATP binding"/>
    <property type="evidence" value="ECO:0007669"/>
    <property type="project" value="UniProtKB-KW"/>
</dbReference>